<feature type="domain" description="VOC" evidence="1">
    <location>
        <begin position="5"/>
        <end position="72"/>
    </location>
</feature>
<dbReference type="Pfam" id="PF00903">
    <property type="entry name" value="Glyoxalase"/>
    <property type="match status" value="1"/>
</dbReference>
<evidence type="ECO:0000313" key="3">
    <source>
        <dbReference type="Proteomes" id="UP000479132"/>
    </source>
</evidence>
<protein>
    <recommendedName>
        <fullName evidence="1">VOC domain-containing protein</fullName>
    </recommendedName>
</protein>
<dbReference type="PROSITE" id="PS51819">
    <property type="entry name" value="VOC"/>
    <property type="match status" value="1"/>
</dbReference>
<organism evidence="2 3">
    <name type="scientific">Fodinibius halophilus</name>
    <dbReference type="NCBI Taxonomy" id="1736908"/>
    <lineage>
        <taxon>Bacteria</taxon>
        <taxon>Pseudomonadati</taxon>
        <taxon>Balneolota</taxon>
        <taxon>Balneolia</taxon>
        <taxon>Balneolales</taxon>
        <taxon>Balneolaceae</taxon>
        <taxon>Fodinibius</taxon>
    </lineage>
</organism>
<keyword evidence="3" id="KW-1185">Reference proteome</keyword>
<dbReference type="SUPFAM" id="SSF54593">
    <property type="entry name" value="Glyoxalase/Bleomycin resistance protein/Dihydroxybiphenyl dioxygenase"/>
    <property type="match status" value="1"/>
</dbReference>
<dbReference type="InterPro" id="IPR029068">
    <property type="entry name" value="Glyas_Bleomycin-R_OHBP_Dase"/>
</dbReference>
<comment type="caution">
    <text evidence="2">The sequence shown here is derived from an EMBL/GenBank/DDBJ whole genome shotgun (WGS) entry which is preliminary data.</text>
</comment>
<name>A0A6M1SUL1_9BACT</name>
<dbReference type="InterPro" id="IPR004360">
    <property type="entry name" value="Glyas_Fos-R_dOase_dom"/>
</dbReference>
<dbReference type="Proteomes" id="UP000479132">
    <property type="component" value="Unassembled WGS sequence"/>
</dbReference>
<evidence type="ECO:0000313" key="2">
    <source>
        <dbReference type="EMBL" id="NGP87246.1"/>
    </source>
</evidence>
<dbReference type="AlphaFoldDB" id="A0A6M1SUL1"/>
<dbReference type="InterPro" id="IPR037523">
    <property type="entry name" value="VOC_core"/>
</dbReference>
<gene>
    <name evidence="2" type="ORF">G3569_02675</name>
</gene>
<dbReference type="Gene3D" id="3.10.180.10">
    <property type="entry name" value="2,3-Dihydroxybiphenyl 1,2-Dioxygenase, domain 1"/>
    <property type="match status" value="1"/>
</dbReference>
<accession>A0A6M1SUL1</accession>
<reference evidence="2 3" key="1">
    <citation type="submission" date="2020-02" db="EMBL/GenBank/DDBJ databases">
        <title>Aliifodinibius halophilus 2W32, complete genome.</title>
        <authorList>
            <person name="Li Y."/>
            <person name="Wu S."/>
        </authorList>
    </citation>
    <scope>NUCLEOTIDE SEQUENCE [LARGE SCALE GENOMIC DNA]</scope>
    <source>
        <strain evidence="2 3">2W32</strain>
    </source>
</reference>
<dbReference type="EMBL" id="JAALLS010000002">
    <property type="protein sequence ID" value="NGP87246.1"/>
    <property type="molecule type" value="Genomic_DNA"/>
</dbReference>
<dbReference type="RefSeq" id="WP_165265813.1">
    <property type="nucleotide sequence ID" value="NZ_JAALLS010000002.1"/>
</dbReference>
<sequence length="72" mass="8377">MFDLSFDHYTLKVENLQTSVSFYKKVLGLREIKNRTQKEHIRWFSLGNGNELHIVEGETGRATAQYRSSPCT</sequence>
<evidence type="ECO:0000259" key="1">
    <source>
        <dbReference type="PROSITE" id="PS51819"/>
    </source>
</evidence>
<proteinExistence type="predicted"/>